<dbReference type="InterPro" id="IPR051535">
    <property type="entry name" value="Siderophore_ABC-ATPase"/>
</dbReference>
<evidence type="ECO:0000256" key="7">
    <source>
        <dbReference type="ARBA" id="ARBA00022840"/>
    </source>
</evidence>
<dbReference type="GO" id="GO:0005524">
    <property type="term" value="F:ATP binding"/>
    <property type="evidence" value="ECO:0007669"/>
    <property type="project" value="UniProtKB-KW"/>
</dbReference>
<evidence type="ECO:0000256" key="10">
    <source>
        <dbReference type="ARBA" id="ARBA00023136"/>
    </source>
</evidence>
<keyword evidence="10" id="KW-0472">Membrane</keyword>
<dbReference type="InterPro" id="IPR003593">
    <property type="entry name" value="AAA+_ATPase"/>
</dbReference>
<evidence type="ECO:0000313" key="12">
    <source>
        <dbReference type="EMBL" id="PVY77034.1"/>
    </source>
</evidence>
<evidence type="ECO:0000256" key="2">
    <source>
        <dbReference type="ARBA" id="ARBA00005417"/>
    </source>
</evidence>
<dbReference type="GO" id="GO:0006826">
    <property type="term" value="P:iron ion transport"/>
    <property type="evidence" value="ECO:0007669"/>
    <property type="project" value="UniProtKB-KW"/>
</dbReference>
<keyword evidence="5" id="KW-0410">Iron transport</keyword>
<proteinExistence type="inferred from homology"/>
<dbReference type="AlphaFoldDB" id="A0A2U1CXR2"/>
<evidence type="ECO:0000256" key="5">
    <source>
        <dbReference type="ARBA" id="ARBA00022496"/>
    </source>
</evidence>
<dbReference type="PROSITE" id="PS00211">
    <property type="entry name" value="ABC_TRANSPORTER_1"/>
    <property type="match status" value="1"/>
</dbReference>
<evidence type="ECO:0000256" key="1">
    <source>
        <dbReference type="ARBA" id="ARBA00004202"/>
    </source>
</evidence>
<keyword evidence="8" id="KW-0408">Iron</keyword>
<evidence type="ECO:0000313" key="13">
    <source>
        <dbReference type="Proteomes" id="UP000245887"/>
    </source>
</evidence>
<evidence type="ECO:0000256" key="8">
    <source>
        <dbReference type="ARBA" id="ARBA00023004"/>
    </source>
</evidence>
<comment type="subcellular location">
    <subcellularLocation>
        <location evidence="1">Cell membrane</location>
        <topology evidence="1">Peripheral membrane protein</topology>
    </subcellularLocation>
</comment>
<dbReference type="InterPro" id="IPR027417">
    <property type="entry name" value="P-loop_NTPase"/>
</dbReference>
<feature type="domain" description="ABC transporter" evidence="11">
    <location>
        <begin position="36"/>
        <end position="272"/>
    </location>
</feature>
<protein>
    <submittedName>
        <fullName evidence="12">Iron complex transport system ATP-binding protein</fullName>
    </submittedName>
</protein>
<organism evidence="12 13">
    <name type="scientific">Tamilnaduibacter salinus</name>
    <dbReference type="NCBI Taxonomy" id="1484056"/>
    <lineage>
        <taxon>Bacteria</taxon>
        <taxon>Pseudomonadati</taxon>
        <taxon>Pseudomonadota</taxon>
        <taxon>Gammaproteobacteria</taxon>
        <taxon>Pseudomonadales</taxon>
        <taxon>Marinobacteraceae</taxon>
        <taxon>Tamilnaduibacter</taxon>
    </lineage>
</organism>
<evidence type="ECO:0000259" key="11">
    <source>
        <dbReference type="PROSITE" id="PS50893"/>
    </source>
</evidence>
<comment type="caution">
    <text evidence="12">The sequence shown here is derived from an EMBL/GenBank/DDBJ whole genome shotgun (WGS) entry which is preliminary data.</text>
</comment>
<dbReference type="GO" id="GO:0005886">
    <property type="term" value="C:plasma membrane"/>
    <property type="evidence" value="ECO:0007669"/>
    <property type="project" value="UniProtKB-SubCell"/>
</dbReference>
<dbReference type="SUPFAM" id="SSF52540">
    <property type="entry name" value="P-loop containing nucleoside triphosphate hydrolases"/>
    <property type="match status" value="1"/>
</dbReference>
<keyword evidence="6" id="KW-0547">Nucleotide-binding</keyword>
<name>A0A2U1CXR2_9GAMM</name>
<reference evidence="12 13" key="1">
    <citation type="submission" date="2018-04" db="EMBL/GenBank/DDBJ databases">
        <title>Genomic Encyclopedia of Type Strains, Phase IV (KMG-IV): sequencing the most valuable type-strain genomes for metagenomic binning, comparative biology and taxonomic classification.</title>
        <authorList>
            <person name="Goeker M."/>
        </authorList>
    </citation>
    <scope>NUCLEOTIDE SEQUENCE [LARGE SCALE GENOMIC DNA]</scope>
    <source>
        <strain evidence="12 13">DSM 28688</strain>
    </source>
</reference>
<dbReference type="CDD" id="cd03214">
    <property type="entry name" value="ABC_Iron-Siderophores_B12_Hemin"/>
    <property type="match status" value="1"/>
</dbReference>
<evidence type="ECO:0000256" key="4">
    <source>
        <dbReference type="ARBA" id="ARBA00022475"/>
    </source>
</evidence>
<sequence length="288" mass="31383">MVAGDDGPGVREEMILRLVIISYNAVCFASPGDPMFEVEAASFSVGEQRLLEPVDLAFAEGRVYGLIGHNGSGKSTLLKLLAQQQPVSSGDVRLNGRSLSQWGNRAFAREVAYLPQQLPAAENLTGRELVAFGRYPWHGLLGRLTQKDTEQIDRAMALTHTEAFADRTVDTLSGGERQRVWLAMLVAQGSRFLLLDEPLAALDIAHQIEVLQLIDRLAHELGLGVVIVLHDINMAARYCDELVALHSGRLLARGAPQDLMESDTLNAIYGIPMHVVDHPGGHPVALVE</sequence>
<dbReference type="EMBL" id="QEKQ01000004">
    <property type="protein sequence ID" value="PVY77034.1"/>
    <property type="molecule type" value="Genomic_DNA"/>
</dbReference>
<keyword evidence="9" id="KW-0406">Ion transport</keyword>
<dbReference type="PROSITE" id="PS50893">
    <property type="entry name" value="ABC_TRANSPORTER_2"/>
    <property type="match status" value="1"/>
</dbReference>
<dbReference type="SMART" id="SM00382">
    <property type="entry name" value="AAA"/>
    <property type="match status" value="1"/>
</dbReference>
<dbReference type="InterPro" id="IPR003439">
    <property type="entry name" value="ABC_transporter-like_ATP-bd"/>
</dbReference>
<keyword evidence="4" id="KW-1003">Cell membrane</keyword>
<dbReference type="InterPro" id="IPR017871">
    <property type="entry name" value="ABC_transporter-like_CS"/>
</dbReference>
<evidence type="ECO:0000256" key="9">
    <source>
        <dbReference type="ARBA" id="ARBA00023065"/>
    </source>
</evidence>
<dbReference type="Gene3D" id="3.40.50.300">
    <property type="entry name" value="P-loop containing nucleotide triphosphate hydrolases"/>
    <property type="match status" value="1"/>
</dbReference>
<dbReference type="PANTHER" id="PTHR42771:SF2">
    <property type="entry name" value="IRON(3+)-HYDROXAMATE IMPORT ATP-BINDING PROTEIN FHUC"/>
    <property type="match status" value="1"/>
</dbReference>
<keyword evidence="7 12" id="KW-0067">ATP-binding</keyword>
<comment type="similarity">
    <text evidence="2">Belongs to the ABC transporter superfamily.</text>
</comment>
<evidence type="ECO:0000256" key="6">
    <source>
        <dbReference type="ARBA" id="ARBA00022741"/>
    </source>
</evidence>
<dbReference type="FunFam" id="3.40.50.300:FF:000134">
    <property type="entry name" value="Iron-enterobactin ABC transporter ATP-binding protein"/>
    <property type="match status" value="1"/>
</dbReference>
<dbReference type="GO" id="GO:0016887">
    <property type="term" value="F:ATP hydrolysis activity"/>
    <property type="evidence" value="ECO:0007669"/>
    <property type="project" value="InterPro"/>
</dbReference>
<gene>
    <name evidence="12" type="ORF">C8D92_104268</name>
</gene>
<dbReference type="PANTHER" id="PTHR42771">
    <property type="entry name" value="IRON(3+)-HYDROXAMATE IMPORT ATP-BINDING PROTEIN FHUC"/>
    <property type="match status" value="1"/>
</dbReference>
<dbReference type="Proteomes" id="UP000245887">
    <property type="component" value="Unassembled WGS sequence"/>
</dbReference>
<accession>A0A2U1CXR2</accession>
<keyword evidence="3" id="KW-0813">Transport</keyword>
<dbReference type="Pfam" id="PF00005">
    <property type="entry name" value="ABC_tran"/>
    <property type="match status" value="1"/>
</dbReference>
<evidence type="ECO:0000256" key="3">
    <source>
        <dbReference type="ARBA" id="ARBA00022448"/>
    </source>
</evidence>